<proteinExistence type="predicted"/>
<keyword evidence="3" id="KW-1185">Reference proteome</keyword>
<reference evidence="2 3" key="1">
    <citation type="submission" date="2015-11" db="EMBL/GenBank/DDBJ databases">
        <title>Genomic analysis of 38 Legionella species identifies large and diverse effector repertoires.</title>
        <authorList>
            <person name="Burstein D."/>
            <person name="Amaro F."/>
            <person name="Zusman T."/>
            <person name="Lifshitz Z."/>
            <person name="Cohen O."/>
            <person name="Gilbert J.A."/>
            <person name="Pupko T."/>
            <person name="Shuman H.A."/>
            <person name="Segal G."/>
        </authorList>
    </citation>
    <scope>NUCLEOTIDE SEQUENCE [LARGE SCALE GENOMIC DNA]</scope>
    <source>
        <strain evidence="2 3">ATCC 49506</strain>
    </source>
</reference>
<evidence type="ECO:0000313" key="3">
    <source>
        <dbReference type="Proteomes" id="UP000054725"/>
    </source>
</evidence>
<keyword evidence="1" id="KW-0472">Membrane</keyword>
<keyword evidence="1" id="KW-1133">Transmembrane helix</keyword>
<feature type="transmembrane region" description="Helical" evidence="1">
    <location>
        <begin position="29"/>
        <end position="48"/>
    </location>
</feature>
<accession>A0A0W0WMN3</accession>
<sequence length="62" mass="7367">MEDAIHNKNELLKTANNSGTPFYYYDAKIIQILFNFIVYFLITCIDFFTHLKQILMLQFVIS</sequence>
<protein>
    <submittedName>
        <fullName evidence="2">Uncharacterized protein</fullName>
    </submittedName>
</protein>
<dbReference type="STRING" id="45070.Lnau_2346"/>
<comment type="caution">
    <text evidence="2">The sequence shown here is derived from an EMBL/GenBank/DDBJ whole genome shotgun (WGS) entry which is preliminary data.</text>
</comment>
<dbReference type="AlphaFoldDB" id="A0A0W0WMN3"/>
<dbReference type="PATRIC" id="fig|45070.6.peg.2474"/>
<dbReference type="EMBL" id="LNYO01000023">
    <property type="protein sequence ID" value="KTD33595.1"/>
    <property type="molecule type" value="Genomic_DNA"/>
</dbReference>
<organism evidence="2 3">
    <name type="scientific">Legionella nautarum</name>
    <dbReference type="NCBI Taxonomy" id="45070"/>
    <lineage>
        <taxon>Bacteria</taxon>
        <taxon>Pseudomonadati</taxon>
        <taxon>Pseudomonadota</taxon>
        <taxon>Gammaproteobacteria</taxon>
        <taxon>Legionellales</taxon>
        <taxon>Legionellaceae</taxon>
        <taxon>Legionella</taxon>
    </lineage>
</organism>
<evidence type="ECO:0000313" key="2">
    <source>
        <dbReference type="EMBL" id="KTD33595.1"/>
    </source>
</evidence>
<dbReference type="Proteomes" id="UP000054725">
    <property type="component" value="Unassembled WGS sequence"/>
</dbReference>
<name>A0A0W0WMN3_9GAMM</name>
<evidence type="ECO:0000256" key="1">
    <source>
        <dbReference type="SAM" id="Phobius"/>
    </source>
</evidence>
<gene>
    <name evidence="2" type="ORF">Lnau_2346</name>
</gene>
<keyword evidence="1" id="KW-0812">Transmembrane</keyword>